<keyword evidence="1" id="KW-0805">Transcription regulation</keyword>
<comment type="caution">
    <text evidence="5">The sequence shown here is derived from an EMBL/GenBank/DDBJ whole genome shotgun (WGS) entry which is preliminary data.</text>
</comment>
<evidence type="ECO:0000259" key="4">
    <source>
        <dbReference type="PROSITE" id="PS01124"/>
    </source>
</evidence>
<dbReference type="EMBL" id="WNCR01000002">
    <property type="protein sequence ID" value="MTU28791.1"/>
    <property type="molecule type" value="Genomic_DNA"/>
</dbReference>
<evidence type="ECO:0000313" key="6">
    <source>
        <dbReference type="Proteomes" id="UP000437446"/>
    </source>
</evidence>
<dbReference type="AlphaFoldDB" id="A0A7K1HDW4"/>
<proteinExistence type="predicted"/>
<dbReference type="PANTHER" id="PTHR43280:SF32">
    <property type="entry name" value="TRANSCRIPTIONAL REGULATORY PROTEIN"/>
    <property type="match status" value="1"/>
</dbReference>
<dbReference type="RefSeq" id="WP_129943070.1">
    <property type="nucleotide sequence ID" value="NZ_RCYQ01000002.1"/>
</dbReference>
<dbReference type="GO" id="GO:0003700">
    <property type="term" value="F:DNA-binding transcription factor activity"/>
    <property type="evidence" value="ECO:0007669"/>
    <property type="project" value="InterPro"/>
</dbReference>
<keyword evidence="2" id="KW-0238">DNA-binding</keyword>
<accession>A0A7K1HDW4</accession>
<keyword evidence="3" id="KW-0804">Transcription</keyword>
<evidence type="ECO:0000256" key="1">
    <source>
        <dbReference type="ARBA" id="ARBA00023015"/>
    </source>
</evidence>
<evidence type="ECO:0000313" key="5">
    <source>
        <dbReference type="EMBL" id="MTU28791.1"/>
    </source>
</evidence>
<evidence type="ECO:0000256" key="3">
    <source>
        <dbReference type="ARBA" id="ARBA00023163"/>
    </source>
</evidence>
<evidence type="ECO:0000256" key="2">
    <source>
        <dbReference type="ARBA" id="ARBA00023125"/>
    </source>
</evidence>
<gene>
    <name evidence="5" type="ORF">GMD66_06085</name>
</gene>
<dbReference type="GO" id="GO:0043565">
    <property type="term" value="F:sequence-specific DNA binding"/>
    <property type="evidence" value="ECO:0007669"/>
    <property type="project" value="InterPro"/>
</dbReference>
<feature type="domain" description="HTH araC/xylS-type" evidence="4">
    <location>
        <begin position="183"/>
        <end position="281"/>
    </location>
</feature>
<dbReference type="SUPFAM" id="SSF46689">
    <property type="entry name" value="Homeodomain-like"/>
    <property type="match status" value="1"/>
</dbReference>
<name>A0A7K1HDW4_9BACT</name>
<protein>
    <submittedName>
        <fullName evidence="5">Helix-turn-helix domain-containing protein</fullName>
    </submittedName>
</protein>
<sequence length="289" mass="33472">MANLKYSIIPNNQRCASFETDLKDCLGQSVDVNGCTLLLCTEGYATISIDFKTYPVRKGDFISVSYEMTFVPLTTSAAFSAKVVSLPIEVCDDAFYQITQVPFWDYLLCHPVLSPKEDKHGRLLTDWFNQADWIINSRRMAFKKEMLQRHYTNLFMALCNELAETIAAKPQEEIKDRSWCLAGQFINLVSRHYIKHHDVEYYAKRLSITPEYLSKITLKVYDANPKELIDNQIISAIKSLLSTTELSVKQIASELYFVDPSYMCRYFKRFVNVTPLEYRNQQTHGRMNI</sequence>
<dbReference type="InterPro" id="IPR009057">
    <property type="entry name" value="Homeodomain-like_sf"/>
</dbReference>
<dbReference type="PANTHER" id="PTHR43280">
    <property type="entry name" value="ARAC-FAMILY TRANSCRIPTIONAL REGULATOR"/>
    <property type="match status" value="1"/>
</dbReference>
<dbReference type="Gene3D" id="1.10.10.60">
    <property type="entry name" value="Homeodomain-like"/>
    <property type="match status" value="1"/>
</dbReference>
<dbReference type="Proteomes" id="UP000437446">
    <property type="component" value="Unassembled WGS sequence"/>
</dbReference>
<dbReference type="InterPro" id="IPR018060">
    <property type="entry name" value="HTH_AraC"/>
</dbReference>
<organism evidence="5 6">
    <name type="scientific">Parabacteroides merdae</name>
    <dbReference type="NCBI Taxonomy" id="46503"/>
    <lineage>
        <taxon>Bacteria</taxon>
        <taxon>Pseudomonadati</taxon>
        <taxon>Bacteroidota</taxon>
        <taxon>Bacteroidia</taxon>
        <taxon>Bacteroidales</taxon>
        <taxon>Tannerellaceae</taxon>
        <taxon>Parabacteroides</taxon>
    </lineage>
</organism>
<reference evidence="5 6" key="1">
    <citation type="journal article" date="2019" name="Nat. Med.">
        <title>A library of human gut bacterial isolates paired with longitudinal multiomics data enables mechanistic microbiome research.</title>
        <authorList>
            <person name="Poyet M."/>
            <person name="Groussin M."/>
            <person name="Gibbons S.M."/>
            <person name="Avila-Pacheco J."/>
            <person name="Jiang X."/>
            <person name="Kearney S.M."/>
            <person name="Perrotta A.R."/>
            <person name="Berdy B."/>
            <person name="Zhao S."/>
            <person name="Lieberman T.D."/>
            <person name="Swanson P.K."/>
            <person name="Smith M."/>
            <person name="Roesemann S."/>
            <person name="Alexander J.E."/>
            <person name="Rich S.A."/>
            <person name="Livny J."/>
            <person name="Vlamakis H."/>
            <person name="Clish C."/>
            <person name="Bullock K."/>
            <person name="Deik A."/>
            <person name="Scott J."/>
            <person name="Pierce K.A."/>
            <person name="Xavier R.J."/>
            <person name="Alm E.J."/>
        </authorList>
    </citation>
    <scope>NUCLEOTIDE SEQUENCE [LARGE SCALE GENOMIC DNA]</scope>
    <source>
        <strain evidence="5 6">BIOML-A25</strain>
    </source>
</reference>
<dbReference type="SMART" id="SM00342">
    <property type="entry name" value="HTH_ARAC"/>
    <property type="match status" value="1"/>
</dbReference>
<dbReference type="Pfam" id="PF12833">
    <property type="entry name" value="HTH_18"/>
    <property type="match status" value="1"/>
</dbReference>
<dbReference type="PROSITE" id="PS01124">
    <property type="entry name" value="HTH_ARAC_FAMILY_2"/>
    <property type="match status" value="1"/>
</dbReference>